<evidence type="ECO:0000256" key="1">
    <source>
        <dbReference type="SAM" id="SignalP"/>
    </source>
</evidence>
<dbReference type="InterPro" id="IPR058060">
    <property type="entry name" value="HYC_CC_PP"/>
</dbReference>
<keyword evidence="1" id="KW-0732">Signal</keyword>
<organism evidence="2 3">
    <name type="scientific">Paraflavisolibacter caeni</name>
    <dbReference type="NCBI Taxonomy" id="2982496"/>
    <lineage>
        <taxon>Bacteria</taxon>
        <taxon>Pseudomonadati</taxon>
        <taxon>Bacteroidota</taxon>
        <taxon>Chitinophagia</taxon>
        <taxon>Chitinophagales</taxon>
        <taxon>Chitinophagaceae</taxon>
        <taxon>Paraflavisolibacter</taxon>
    </lineage>
</organism>
<dbReference type="EMBL" id="JAOTIF010000002">
    <property type="protein sequence ID" value="MCU7548765.1"/>
    <property type="molecule type" value="Genomic_DNA"/>
</dbReference>
<reference evidence="2" key="1">
    <citation type="submission" date="2022-09" db="EMBL/GenBank/DDBJ databases">
        <authorList>
            <person name="Yuan C."/>
            <person name="Ke Z."/>
        </authorList>
    </citation>
    <scope>NUCLEOTIDE SEQUENCE</scope>
    <source>
        <strain evidence="2">LB-8</strain>
    </source>
</reference>
<dbReference type="RefSeq" id="WP_279296207.1">
    <property type="nucleotide sequence ID" value="NZ_JAOTIF010000002.1"/>
</dbReference>
<sequence length="128" mass="14302">MKKLFIILLMLVYGLSSTGTSINLHFCCGKLDGISFSTPNEKSCAKDQVSLSKKRCCDDKHLEFKLKADQEPSAKWVQAYKQLATPSLATVTACFWQPQHQPVNELATGPPLITSSLPLFIKNRVFRI</sequence>
<dbReference type="AlphaFoldDB" id="A0A9X3B723"/>
<protein>
    <submittedName>
        <fullName evidence="2">Uncharacterized protein</fullName>
    </submittedName>
</protein>
<comment type="caution">
    <text evidence="2">The sequence shown here is derived from an EMBL/GenBank/DDBJ whole genome shotgun (WGS) entry which is preliminary data.</text>
</comment>
<dbReference type="Proteomes" id="UP001155483">
    <property type="component" value="Unassembled WGS sequence"/>
</dbReference>
<evidence type="ECO:0000313" key="3">
    <source>
        <dbReference type="Proteomes" id="UP001155483"/>
    </source>
</evidence>
<accession>A0A9X3B723</accession>
<gene>
    <name evidence="2" type="ORF">OCK74_06530</name>
</gene>
<feature type="chain" id="PRO_5040868003" evidence="1">
    <location>
        <begin position="19"/>
        <end position="128"/>
    </location>
</feature>
<reference evidence="2" key="2">
    <citation type="submission" date="2023-04" db="EMBL/GenBank/DDBJ databases">
        <title>Paracnuella aquatica gen. nov., sp. nov., a member of the family Chitinophagaceae isolated from a hot spring.</title>
        <authorList>
            <person name="Wang C."/>
        </authorList>
    </citation>
    <scope>NUCLEOTIDE SEQUENCE</scope>
    <source>
        <strain evidence="2">LB-8</strain>
    </source>
</reference>
<feature type="signal peptide" evidence="1">
    <location>
        <begin position="1"/>
        <end position="18"/>
    </location>
</feature>
<name>A0A9X3B723_9BACT</name>
<dbReference type="NCBIfam" id="NF047658">
    <property type="entry name" value="HYC_CC_PP"/>
    <property type="match status" value="1"/>
</dbReference>
<dbReference type="Pfam" id="PF26622">
    <property type="entry name" value="DUF8199"/>
    <property type="match status" value="1"/>
</dbReference>
<dbReference type="InterPro" id="IPR058512">
    <property type="entry name" value="DUF8199"/>
</dbReference>
<evidence type="ECO:0000313" key="2">
    <source>
        <dbReference type="EMBL" id="MCU7548765.1"/>
    </source>
</evidence>
<keyword evidence="3" id="KW-1185">Reference proteome</keyword>
<proteinExistence type="predicted"/>